<evidence type="ECO:0000256" key="1">
    <source>
        <dbReference type="SAM" id="Coils"/>
    </source>
</evidence>
<sequence length="520" mass="58496">MDSSDRWSKRPNSSLTQRNVDKELQRIKSLAVVSVLNKNFNKETGPLSRAQAPSPSSSLTTDDDLQENSSIKNRSRSISHNSSTSEYSLKKSSNASLHAQYTQSIPSVRRSDVHMLVTSGQEFIISAEKESNEDSLVISSPIDIDKETLTRRVHELQDRYNASIEELKISVAHNEAQNELVLLQDKLIQNMSCQLDSIAIETNEEESSYTQNIQLDTEEGRQAFYAAQNELQSFKKDLLEIGSLKDHYETIIFEMTQQLSAYNDKINELERVAMQIKKENASQVEYIDTKVQTLVNKLLEANETINRIQVEHIQEKQALAKNDHINNSSSIKSLNDSSSVIWETYEEGDEPDSARSSYISVSSRNEGSKRKSLLARWKGNFIPPAAPPPSLPLPPIPSTSSGSNRPKSTLSELYASSSSVLPQNKHVSMDAVGGTSRRLSTQSELESQISDAAYYKEFTDQLQERLSVSKEIDDLRVWEPSDYDEIQKKIDSKGWSGSEDGSSQKDQSAFWKGMKKKLRV</sequence>
<comment type="caution">
    <text evidence="3">The sequence shown here is derived from an EMBL/GenBank/DDBJ whole genome shotgun (WGS) entry which is preliminary data.</text>
</comment>
<dbReference type="Proteomes" id="UP000613177">
    <property type="component" value="Unassembled WGS sequence"/>
</dbReference>
<feature type="region of interest" description="Disordered" evidence="2">
    <location>
        <begin position="41"/>
        <end position="96"/>
    </location>
</feature>
<evidence type="ECO:0000256" key="2">
    <source>
        <dbReference type="SAM" id="MobiDB-lite"/>
    </source>
</evidence>
<organism evidence="3 4">
    <name type="scientific">Thamnidium elegans</name>
    <dbReference type="NCBI Taxonomy" id="101142"/>
    <lineage>
        <taxon>Eukaryota</taxon>
        <taxon>Fungi</taxon>
        <taxon>Fungi incertae sedis</taxon>
        <taxon>Mucoromycota</taxon>
        <taxon>Mucoromycotina</taxon>
        <taxon>Mucoromycetes</taxon>
        <taxon>Mucorales</taxon>
        <taxon>Mucorineae</taxon>
        <taxon>Mucoraceae</taxon>
        <taxon>Thamnidium</taxon>
    </lineage>
</organism>
<feature type="compositionally biased region" description="Low complexity" evidence="2">
    <location>
        <begin position="68"/>
        <end position="93"/>
    </location>
</feature>
<feature type="region of interest" description="Disordered" evidence="2">
    <location>
        <begin position="384"/>
        <end position="417"/>
    </location>
</feature>
<proteinExistence type="predicted"/>
<evidence type="ECO:0000313" key="3">
    <source>
        <dbReference type="EMBL" id="KAG2233486.1"/>
    </source>
</evidence>
<keyword evidence="4" id="KW-1185">Reference proteome</keyword>
<feature type="coiled-coil region" evidence="1">
    <location>
        <begin position="252"/>
        <end position="311"/>
    </location>
</feature>
<gene>
    <name evidence="3" type="ORF">INT48_003192</name>
</gene>
<feature type="region of interest" description="Disordered" evidence="2">
    <location>
        <begin position="1"/>
        <end position="21"/>
    </location>
</feature>
<dbReference type="EMBL" id="JAEPRE010000078">
    <property type="protein sequence ID" value="KAG2233486.1"/>
    <property type="molecule type" value="Genomic_DNA"/>
</dbReference>
<feature type="region of interest" description="Disordered" evidence="2">
    <location>
        <begin position="489"/>
        <end position="520"/>
    </location>
</feature>
<accession>A0A8H7SQY9</accession>
<feature type="compositionally biased region" description="Pro residues" evidence="2">
    <location>
        <begin position="384"/>
        <end position="397"/>
    </location>
</feature>
<feature type="compositionally biased region" description="Low complexity" evidence="2">
    <location>
        <begin position="408"/>
        <end position="417"/>
    </location>
</feature>
<protein>
    <submittedName>
        <fullName evidence="3">Uncharacterized protein</fullName>
    </submittedName>
</protein>
<keyword evidence="1" id="KW-0175">Coiled coil</keyword>
<evidence type="ECO:0000313" key="4">
    <source>
        <dbReference type="Proteomes" id="UP000613177"/>
    </source>
</evidence>
<reference evidence="3" key="1">
    <citation type="submission" date="2021-01" db="EMBL/GenBank/DDBJ databases">
        <title>Metabolic potential, ecology and presence of endohyphal bacteria is reflected in genomic diversity of Mucoromycotina.</title>
        <authorList>
            <person name="Muszewska A."/>
            <person name="Okrasinska A."/>
            <person name="Steczkiewicz K."/>
            <person name="Drgas O."/>
            <person name="Orlowska M."/>
            <person name="Perlinska-Lenart U."/>
            <person name="Aleksandrzak-Piekarczyk T."/>
            <person name="Szatraj K."/>
            <person name="Zielenkiewicz U."/>
            <person name="Pilsyk S."/>
            <person name="Malc E."/>
            <person name="Mieczkowski P."/>
            <person name="Kruszewska J.S."/>
            <person name="Biernat P."/>
            <person name="Pawlowska J."/>
        </authorList>
    </citation>
    <scope>NUCLEOTIDE SEQUENCE</scope>
    <source>
        <strain evidence="3">WA0000018081</strain>
    </source>
</reference>
<name>A0A8H7SQY9_9FUNG</name>
<dbReference type="AlphaFoldDB" id="A0A8H7SQY9"/>